<evidence type="ECO:0000256" key="5">
    <source>
        <dbReference type="ARBA" id="ARBA00023014"/>
    </source>
</evidence>
<keyword evidence="4" id="KW-0408">Iron</keyword>
<dbReference type="InterPro" id="IPR006638">
    <property type="entry name" value="Elp3/MiaA/NifB-like_rSAM"/>
</dbReference>
<gene>
    <name evidence="7" type="ORF">U14_02710</name>
</gene>
<dbReference type="InterPro" id="IPR023404">
    <property type="entry name" value="rSAM_horseshoe"/>
</dbReference>
<comment type="cofactor">
    <cofactor evidence="1">
        <name>[4Fe-4S] cluster</name>
        <dbReference type="ChEBI" id="CHEBI:49883"/>
    </cofactor>
</comment>
<evidence type="ECO:0000256" key="1">
    <source>
        <dbReference type="ARBA" id="ARBA00001966"/>
    </source>
</evidence>
<keyword evidence="3" id="KW-0479">Metal-binding</keyword>
<sequence>MCAPQEKADIIFVNIDSWMPNNSGLAVLDPYLKQHGINSIIISSSELDHYIDQADVFGFSVLNYVYATAQELTQRLSQKTIIWGGWAATSDPEMMLRENPNVDYVILREGEKRLLNLLRSFKQPELFDAIDGIAYRDSQRGIIVRPPTEFVDLDELPRPNTLVVVQGIVFIELTRGCYGRCYYCQDVATMRFKSAKKAADEIEAWYREGYDTFHLGNANAAANGQLLQELFSELETRKLPVHISIVGRPEDFLRNAAVMEYLFRSEIIRPCAIEMGVEGNTQHLLNLLGRRTTPEKNAQALTTMMRLRERYAPDVKILAYMILFSHYDMTLEDFVENVKFIGQYQCSQSVISLYLVGLRNTGIWHEMQTRGMIKSDKERLQILRYSFNDPVVDSLCRKLVRLPQKRWFDQQKLHTHAGSLEFQESIYRKILEFYHSGDIMQSVQEFLDAPEEDNNP</sequence>
<dbReference type="HOGENOM" id="CLU_599445_0_0_0"/>
<name>A0A081BM50_9BACT</name>
<evidence type="ECO:0000313" key="7">
    <source>
        <dbReference type="EMBL" id="GAK51466.1"/>
    </source>
</evidence>
<dbReference type="InterPro" id="IPR051198">
    <property type="entry name" value="BchE-like"/>
</dbReference>
<evidence type="ECO:0000256" key="4">
    <source>
        <dbReference type="ARBA" id="ARBA00023004"/>
    </source>
</evidence>
<dbReference type="GO" id="GO:0046872">
    <property type="term" value="F:metal ion binding"/>
    <property type="evidence" value="ECO:0007669"/>
    <property type="project" value="UniProtKB-KW"/>
</dbReference>
<dbReference type="CDD" id="cd02068">
    <property type="entry name" value="radical_SAM_B12_BD"/>
    <property type="match status" value="1"/>
</dbReference>
<dbReference type="SFLD" id="SFLDS00029">
    <property type="entry name" value="Radical_SAM"/>
    <property type="match status" value="1"/>
</dbReference>
<dbReference type="PANTHER" id="PTHR43409">
    <property type="entry name" value="ANAEROBIC MAGNESIUM-PROTOPORPHYRIN IX MONOMETHYL ESTER CYCLASE-RELATED"/>
    <property type="match status" value="1"/>
</dbReference>
<evidence type="ECO:0000259" key="6">
    <source>
        <dbReference type="SMART" id="SM00729"/>
    </source>
</evidence>
<dbReference type="AlphaFoldDB" id="A0A081BM50"/>
<evidence type="ECO:0000256" key="2">
    <source>
        <dbReference type="ARBA" id="ARBA00022691"/>
    </source>
</evidence>
<dbReference type="STRING" id="1499966.U14_02710"/>
<keyword evidence="5" id="KW-0411">Iron-sulfur</keyword>
<reference evidence="7" key="1">
    <citation type="journal article" date="2015" name="PeerJ">
        <title>First genomic representation of candidate bacterial phylum KSB3 points to enhanced environmental sensing as a trigger of wastewater bulking.</title>
        <authorList>
            <person name="Sekiguchi Y."/>
            <person name="Ohashi A."/>
            <person name="Parks D.H."/>
            <person name="Yamauchi T."/>
            <person name="Tyson G.W."/>
            <person name="Hugenholtz P."/>
        </authorList>
    </citation>
    <scope>NUCLEOTIDE SEQUENCE [LARGE SCALE GENOMIC DNA]</scope>
</reference>
<keyword evidence="8" id="KW-1185">Reference proteome</keyword>
<feature type="domain" description="Elp3/MiaA/NifB-like radical SAM core" evidence="6">
    <location>
        <begin position="167"/>
        <end position="386"/>
    </location>
</feature>
<proteinExistence type="predicted"/>
<dbReference type="GO" id="GO:0003824">
    <property type="term" value="F:catalytic activity"/>
    <property type="evidence" value="ECO:0007669"/>
    <property type="project" value="InterPro"/>
</dbReference>
<dbReference type="Proteomes" id="UP000030700">
    <property type="component" value="Unassembled WGS sequence"/>
</dbReference>
<dbReference type="EMBL" id="DF820457">
    <property type="protein sequence ID" value="GAK51466.1"/>
    <property type="molecule type" value="Genomic_DNA"/>
</dbReference>
<dbReference type="Gene3D" id="3.40.50.280">
    <property type="entry name" value="Cobalamin-binding domain"/>
    <property type="match status" value="1"/>
</dbReference>
<evidence type="ECO:0000313" key="8">
    <source>
        <dbReference type="Proteomes" id="UP000030700"/>
    </source>
</evidence>
<dbReference type="SMART" id="SM00729">
    <property type="entry name" value="Elp3"/>
    <property type="match status" value="1"/>
</dbReference>
<dbReference type="SUPFAM" id="SSF102114">
    <property type="entry name" value="Radical SAM enzymes"/>
    <property type="match status" value="1"/>
</dbReference>
<accession>A0A081BM50</accession>
<dbReference type="GO" id="GO:0051536">
    <property type="term" value="F:iron-sulfur cluster binding"/>
    <property type="evidence" value="ECO:0007669"/>
    <property type="project" value="UniProtKB-KW"/>
</dbReference>
<dbReference type="Pfam" id="PF04055">
    <property type="entry name" value="Radical_SAM"/>
    <property type="match status" value="1"/>
</dbReference>
<organism evidence="7">
    <name type="scientific">Candidatus Moduliflexus flocculans</name>
    <dbReference type="NCBI Taxonomy" id="1499966"/>
    <lineage>
        <taxon>Bacteria</taxon>
        <taxon>Candidatus Moduliflexota</taxon>
        <taxon>Candidatus Moduliflexia</taxon>
        <taxon>Candidatus Moduliflexales</taxon>
        <taxon>Candidatus Moduliflexaceae</taxon>
    </lineage>
</organism>
<dbReference type="SFLD" id="SFLDG01082">
    <property type="entry name" value="B12-binding_domain_containing"/>
    <property type="match status" value="1"/>
</dbReference>
<keyword evidence="2" id="KW-0949">S-adenosyl-L-methionine</keyword>
<dbReference type="InterPro" id="IPR058240">
    <property type="entry name" value="rSAM_sf"/>
</dbReference>
<dbReference type="Gene3D" id="3.80.30.20">
    <property type="entry name" value="tm_1862 like domain"/>
    <property type="match status" value="1"/>
</dbReference>
<protein>
    <submittedName>
        <fullName evidence="7">Radical SAM domain protein</fullName>
    </submittedName>
</protein>
<evidence type="ECO:0000256" key="3">
    <source>
        <dbReference type="ARBA" id="ARBA00022723"/>
    </source>
</evidence>
<dbReference type="InterPro" id="IPR007197">
    <property type="entry name" value="rSAM"/>
</dbReference>